<comment type="caution">
    <text evidence="1">The sequence shown here is derived from an EMBL/GenBank/DDBJ whole genome shotgun (WGS) entry which is preliminary data.</text>
</comment>
<gene>
    <name evidence="1" type="ORF">EZS27_044014</name>
</gene>
<name>A0A5J4P5K1_9ZZZZ</name>
<dbReference type="InterPro" id="IPR038251">
    <property type="entry name" value="PdxB_dimer_sf"/>
</dbReference>
<dbReference type="GO" id="GO:0046983">
    <property type="term" value="F:protein dimerization activity"/>
    <property type="evidence" value="ECO:0007669"/>
    <property type="project" value="InterPro"/>
</dbReference>
<keyword evidence="1" id="KW-0560">Oxidoreductase</keyword>
<dbReference type="GO" id="GO:0033711">
    <property type="term" value="F:4-phosphoerythronate dehydrogenase activity"/>
    <property type="evidence" value="ECO:0007669"/>
    <property type="project" value="UniProtKB-EC"/>
</dbReference>
<dbReference type="AlphaFoldDB" id="A0A5J4P5K1"/>
<evidence type="ECO:0000313" key="1">
    <source>
        <dbReference type="EMBL" id="KAA6304340.1"/>
    </source>
</evidence>
<accession>A0A5J4P5K1</accession>
<protein>
    <submittedName>
        <fullName evidence="1">Erythronate-4-phosphate dehydrogenase</fullName>
        <ecNumber evidence="1">1.1.1.290</ecNumber>
    </submittedName>
</protein>
<dbReference type="EC" id="1.1.1.290" evidence="1"/>
<sequence length="112" mass="12559">WEGEPNIDWRLPAKAMIATPHIAGYSADGKANATRMSLEAIGRYFGINASFEITPPAPENAVIYANSYEEALLRIYNPQTDSEALKANPDDFERLRGNYPLRREEVGYKIVV</sequence>
<organism evidence="1">
    <name type="scientific">termite gut metagenome</name>
    <dbReference type="NCBI Taxonomy" id="433724"/>
    <lineage>
        <taxon>unclassified sequences</taxon>
        <taxon>metagenomes</taxon>
        <taxon>organismal metagenomes</taxon>
    </lineage>
</organism>
<reference evidence="1" key="1">
    <citation type="submission" date="2019-03" db="EMBL/GenBank/DDBJ databases">
        <title>Single cell metagenomics reveals metabolic interactions within the superorganism composed of flagellate Streblomastix strix and complex community of Bacteroidetes bacteria on its surface.</title>
        <authorList>
            <person name="Treitli S.C."/>
            <person name="Kolisko M."/>
            <person name="Husnik F."/>
            <person name="Keeling P."/>
            <person name="Hampl V."/>
        </authorList>
    </citation>
    <scope>NUCLEOTIDE SEQUENCE</scope>
    <source>
        <strain evidence="1">STM</strain>
    </source>
</reference>
<dbReference type="Gene3D" id="3.40.50.720">
    <property type="entry name" value="NAD(P)-binding Rossmann-like Domain"/>
    <property type="match status" value="2"/>
</dbReference>
<feature type="non-terminal residue" evidence="1">
    <location>
        <position position="1"/>
    </location>
</feature>
<proteinExistence type="predicted"/>
<dbReference type="EMBL" id="SNRY01011593">
    <property type="protein sequence ID" value="KAA6304340.1"/>
    <property type="molecule type" value="Genomic_DNA"/>
</dbReference>
<dbReference type="Gene3D" id="3.30.1370.170">
    <property type="match status" value="1"/>
</dbReference>